<feature type="region of interest" description="Disordered" evidence="1">
    <location>
        <begin position="346"/>
        <end position="365"/>
    </location>
</feature>
<protein>
    <submittedName>
        <fullName evidence="2">Uncharacterized protein</fullName>
    </submittedName>
</protein>
<organism evidence="2 3">
    <name type="scientific">Haemaphysalis longicornis</name>
    <name type="common">Bush tick</name>
    <dbReference type="NCBI Taxonomy" id="44386"/>
    <lineage>
        <taxon>Eukaryota</taxon>
        <taxon>Metazoa</taxon>
        <taxon>Ecdysozoa</taxon>
        <taxon>Arthropoda</taxon>
        <taxon>Chelicerata</taxon>
        <taxon>Arachnida</taxon>
        <taxon>Acari</taxon>
        <taxon>Parasitiformes</taxon>
        <taxon>Ixodida</taxon>
        <taxon>Ixodoidea</taxon>
        <taxon>Ixodidae</taxon>
        <taxon>Haemaphysalinae</taxon>
        <taxon>Haemaphysalis</taxon>
    </lineage>
</organism>
<dbReference type="AlphaFoldDB" id="A0A9J6GP39"/>
<keyword evidence="3" id="KW-1185">Reference proteome</keyword>
<feature type="compositionally biased region" description="Polar residues" evidence="1">
    <location>
        <begin position="39"/>
        <end position="61"/>
    </location>
</feature>
<dbReference type="EMBL" id="JABSTR010000008">
    <property type="protein sequence ID" value="KAH9376368.1"/>
    <property type="molecule type" value="Genomic_DNA"/>
</dbReference>
<proteinExistence type="predicted"/>
<sequence length="365" mass="38432">MARVHAGPPISAASTDLTSTACPSPPAPPRQSSQASTSLVTSRWSTGPSTQASPSNANSGTFPGPTIIRPRNEAADALAKAAYAQNAPFSTAVSRIDEVHNIIVDELRKLYPNARSLRAEHPPMYQHKGSAGKAAASLAGYALTAPSPVHGGTSTAKSRARLVRTVVYKNQPATALSAGLHTTVSVPDSAWRMDNLEFPASQRPKYFSAVVTAISSPKRTNISSHTSRRPAWPHACRAPPLPSPRQPLKAVCPPAVIPRSSANCPHSAGPKLGTLATSPAVHPPLPYHPWPQPPPATPSPNYMALSSRTHVAPLQPPTPLFELLPATLTESPATFVSHPSCYPPSSYLLPPRGPDKEGVDNTSAR</sequence>
<dbReference type="VEuPathDB" id="VectorBase:HLOH_042998"/>
<evidence type="ECO:0000256" key="1">
    <source>
        <dbReference type="SAM" id="MobiDB-lite"/>
    </source>
</evidence>
<comment type="caution">
    <text evidence="2">The sequence shown here is derived from an EMBL/GenBank/DDBJ whole genome shotgun (WGS) entry which is preliminary data.</text>
</comment>
<gene>
    <name evidence="2" type="ORF">HPB48_001755</name>
</gene>
<accession>A0A9J6GP39</accession>
<dbReference type="Proteomes" id="UP000821853">
    <property type="component" value="Unassembled WGS sequence"/>
</dbReference>
<evidence type="ECO:0000313" key="3">
    <source>
        <dbReference type="Proteomes" id="UP000821853"/>
    </source>
</evidence>
<reference evidence="2 3" key="1">
    <citation type="journal article" date="2020" name="Cell">
        <title>Large-Scale Comparative Analyses of Tick Genomes Elucidate Their Genetic Diversity and Vector Capacities.</title>
        <authorList>
            <consortium name="Tick Genome and Microbiome Consortium (TIGMIC)"/>
            <person name="Jia N."/>
            <person name="Wang J."/>
            <person name="Shi W."/>
            <person name="Du L."/>
            <person name="Sun Y."/>
            <person name="Zhan W."/>
            <person name="Jiang J.F."/>
            <person name="Wang Q."/>
            <person name="Zhang B."/>
            <person name="Ji P."/>
            <person name="Bell-Sakyi L."/>
            <person name="Cui X.M."/>
            <person name="Yuan T.T."/>
            <person name="Jiang B.G."/>
            <person name="Yang W.F."/>
            <person name="Lam T.T."/>
            <person name="Chang Q.C."/>
            <person name="Ding S.J."/>
            <person name="Wang X.J."/>
            <person name="Zhu J.G."/>
            <person name="Ruan X.D."/>
            <person name="Zhao L."/>
            <person name="Wei J.T."/>
            <person name="Ye R.Z."/>
            <person name="Que T.C."/>
            <person name="Du C.H."/>
            <person name="Zhou Y.H."/>
            <person name="Cheng J.X."/>
            <person name="Dai P.F."/>
            <person name="Guo W.B."/>
            <person name="Han X.H."/>
            <person name="Huang E.J."/>
            <person name="Li L.F."/>
            <person name="Wei W."/>
            <person name="Gao Y.C."/>
            <person name="Liu J.Z."/>
            <person name="Shao H.Z."/>
            <person name="Wang X."/>
            <person name="Wang C.C."/>
            <person name="Yang T.C."/>
            <person name="Huo Q.B."/>
            <person name="Li W."/>
            <person name="Chen H.Y."/>
            <person name="Chen S.E."/>
            <person name="Zhou L.G."/>
            <person name="Ni X.B."/>
            <person name="Tian J.H."/>
            <person name="Sheng Y."/>
            <person name="Liu T."/>
            <person name="Pan Y.S."/>
            <person name="Xia L.Y."/>
            <person name="Li J."/>
            <person name="Zhao F."/>
            <person name="Cao W.C."/>
        </authorList>
    </citation>
    <scope>NUCLEOTIDE SEQUENCE [LARGE SCALE GENOMIC DNA]</scope>
    <source>
        <strain evidence="2">HaeL-2018</strain>
    </source>
</reference>
<feature type="region of interest" description="Disordered" evidence="1">
    <location>
        <begin position="1"/>
        <end position="68"/>
    </location>
</feature>
<name>A0A9J6GP39_HAELO</name>
<evidence type="ECO:0000313" key="2">
    <source>
        <dbReference type="EMBL" id="KAH9376368.1"/>
    </source>
</evidence>